<evidence type="ECO:0000256" key="4">
    <source>
        <dbReference type="ARBA" id="ARBA00023136"/>
    </source>
</evidence>
<evidence type="ECO:0000256" key="6">
    <source>
        <dbReference type="SAM" id="Phobius"/>
    </source>
</evidence>
<dbReference type="InParanoid" id="A0A7C8IGH0"/>
<evidence type="ECO:0000256" key="5">
    <source>
        <dbReference type="ARBA" id="ARBA00038359"/>
    </source>
</evidence>
<evidence type="ECO:0000256" key="3">
    <source>
        <dbReference type="ARBA" id="ARBA00022989"/>
    </source>
</evidence>
<comment type="caution">
    <text evidence="8">The sequence shown here is derived from an EMBL/GenBank/DDBJ whole genome shotgun (WGS) entry which is preliminary data.</text>
</comment>
<dbReference type="Pfam" id="PF20684">
    <property type="entry name" value="Fung_rhodopsin"/>
    <property type="match status" value="1"/>
</dbReference>
<comment type="similarity">
    <text evidence="5">Belongs to the SAT4 family.</text>
</comment>
<dbReference type="Proteomes" id="UP000481858">
    <property type="component" value="Unassembled WGS sequence"/>
</dbReference>
<feature type="transmembrane region" description="Helical" evidence="6">
    <location>
        <begin position="249"/>
        <end position="270"/>
    </location>
</feature>
<comment type="subcellular location">
    <subcellularLocation>
        <location evidence="1">Membrane</location>
        <topology evidence="1">Multi-pass membrane protein</topology>
    </subcellularLocation>
</comment>
<reference evidence="8 9" key="1">
    <citation type="submission" date="2019-12" db="EMBL/GenBank/DDBJ databases">
        <title>Draft genome sequence of the ascomycete Xylaria multiplex DSM 110363.</title>
        <authorList>
            <person name="Buettner E."/>
            <person name="Kellner H."/>
        </authorList>
    </citation>
    <scope>NUCLEOTIDE SEQUENCE [LARGE SCALE GENOMIC DNA]</scope>
    <source>
        <strain evidence="8 9">DSM 110363</strain>
    </source>
</reference>
<dbReference type="OrthoDB" id="5329176at2759"/>
<feature type="transmembrane region" description="Helical" evidence="6">
    <location>
        <begin position="22"/>
        <end position="42"/>
    </location>
</feature>
<evidence type="ECO:0000313" key="8">
    <source>
        <dbReference type="EMBL" id="KAF2963061.1"/>
    </source>
</evidence>
<organism evidence="8 9">
    <name type="scientific">Xylaria multiplex</name>
    <dbReference type="NCBI Taxonomy" id="323545"/>
    <lineage>
        <taxon>Eukaryota</taxon>
        <taxon>Fungi</taxon>
        <taxon>Dikarya</taxon>
        <taxon>Ascomycota</taxon>
        <taxon>Pezizomycotina</taxon>
        <taxon>Sordariomycetes</taxon>
        <taxon>Xylariomycetidae</taxon>
        <taxon>Xylariales</taxon>
        <taxon>Xylariaceae</taxon>
        <taxon>Xylaria</taxon>
    </lineage>
</organism>
<keyword evidence="2 6" id="KW-0812">Transmembrane</keyword>
<protein>
    <recommendedName>
        <fullName evidence="7">Rhodopsin domain-containing protein</fullName>
    </recommendedName>
</protein>
<dbReference type="EMBL" id="WUBL01000236">
    <property type="protein sequence ID" value="KAF2963061.1"/>
    <property type="molecule type" value="Genomic_DNA"/>
</dbReference>
<evidence type="ECO:0000259" key="7">
    <source>
        <dbReference type="Pfam" id="PF20684"/>
    </source>
</evidence>
<feature type="domain" description="Rhodopsin" evidence="7">
    <location>
        <begin position="38"/>
        <end position="279"/>
    </location>
</feature>
<dbReference type="InterPro" id="IPR052337">
    <property type="entry name" value="SAT4-like"/>
</dbReference>
<feature type="transmembrane region" description="Helical" evidence="6">
    <location>
        <begin position="217"/>
        <end position="237"/>
    </location>
</feature>
<evidence type="ECO:0000313" key="9">
    <source>
        <dbReference type="Proteomes" id="UP000481858"/>
    </source>
</evidence>
<evidence type="ECO:0000256" key="1">
    <source>
        <dbReference type="ARBA" id="ARBA00004141"/>
    </source>
</evidence>
<dbReference type="InterPro" id="IPR049326">
    <property type="entry name" value="Rhodopsin_dom_fungi"/>
</dbReference>
<proteinExistence type="inferred from homology"/>
<name>A0A7C8IGH0_9PEZI</name>
<keyword evidence="9" id="KW-1185">Reference proteome</keyword>
<gene>
    <name evidence="8" type="ORF">GQX73_g10515</name>
</gene>
<accession>A0A7C8IGH0</accession>
<keyword evidence="4 6" id="KW-0472">Membrane</keyword>
<feature type="transmembrane region" description="Helical" evidence="6">
    <location>
        <begin position="136"/>
        <end position="159"/>
    </location>
</feature>
<dbReference type="GO" id="GO:0016020">
    <property type="term" value="C:membrane"/>
    <property type="evidence" value="ECO:0007669"/>
    <property type="project" value="UniProtKB-SubCell"/>
</dbReference>
<sequence>MDAQSSTFAGVLYRNEPGKTDLIVETVFLALDFLFTGIRLWSRRLTKSPLQVNDYLILTALLILTIRYAVVVALVVECGLGLHADEVERIGGPGRIIVFRKLTYVIDLMWLTLVALIKVSILHFYTVIFRTKWFRYLVYGVMAFAIAFWVAAFFSDAFFCIPPEKAWLLNIPGHCGDSSTIYVVLASTDLSIDIIVIALPFPILWRLQLATAKKISLTFIFGLGFIIIIITSVRIRFFSELDPADITYTFSKIALLSSLVPLLGIINANLPLSAPVFQKVFSISILASTLKRSNGTGSTDNFHRLREDEYSLANIKSTREPNTSHDAGRINIRRDWEVNTLPALESHLNTHPISHLPEPGTP</sequence>
<dbReference type="AlphaFoldDB" id="A0A7C8IGH0"/>
<keyword evidence="3 6" id="KW-1133">Transmembrane helix</keyword>
<evidence type="ECO:0000256" key="2">
    <source>
        <dbReference type="ARBA" id="ARBA00022692"/>
    </source>
</evidence>
<feature type="transmembrane region" description="Helical" evidence="6">
    <location>
        <begin position="54"/>
        <end position="76"/>
    </location>
</feature>
<feature type="transmembrane region" description="Helical" evidence="6">
    <location>
        <begin position="108"/>
        <end position="129"/>
    </location>
</feature>
<dbReference type="PANTHER" id="PTHR33048:SF47">
    <property type="entry name" value="INTEGRAL MEMBRANE PROTEIN-RELATED"/>
    <property type="match status" value="1"/>
</dbReference>
<feature type="transmembrane region" description="Helical" evidence="6">
    <location>
        <begin position="179"/>
        <end position="205"/>
    </location>
</feature>
<dbReference type="PANTHER" id="PTHR33048">
    <property type="entry name" value="PTH11-LIKE INTEGRAL MEMBRANE PROTEIN (AFU_ORTHOLOGUE AFUA_5G11245)"/>
    <property type="match status" value="1"/>
</dbReference>